<dbReference type="VEuPathDB" id="FungiDB:CC77DRAFT_1100706"/>
<evidence type="ECO:0000256" key="1">
    <source>
        <dbReference type="SAM" id="MobiDB-lite"/>
    </source>
</evidence>
<dbReference type="GeneID" id="29115676"/>
<dbReference type="STRING" id="5599.A0A177D2X3"/>
<dbReference type="Gene3D" id="1.25.40.10">
    <property type="entry name" value="Tetratricopeptide repeat domain"/>
    <property type="match status" value="2"/>
</dbReference>
<dbReference type="Pfam" id="PF13374">
    <property type="entry name" value="TPR_10"/>
    <property type="match status" value="1"/>
</dbReference>
<feature type="domain" description="Clr5" evidence="2">
    <location>
        <begin position="64"/>
        <end position="117"/>
    </location>
</feature>
<accession>A0A177D2X3</accession>
<keyword evidence="4" id="KW-1185">Reference proteome</keyword>
<dbReference type="SUPFAM" id="SSF48452">
    <property type="entry name" value="TPR-like"/>
    <property type="match status" value="1"/>
</dbReference>
<evidence type="ECO:0000313" key="3">
    <source>
        <dbReference type="EMBL" id="OAG13462.1"/>
    </source>
</evidence>
<organism evidence="3 4">
    <name type="scientific">Alternaria alternata</name>
    <name type="common">Alternaria rot fungus</name>
    <name type="synonym">Torula alternata</name>
    <dbReference type="NCBI Taxonomy" id="5599"/>
    <lineage>
        <taxon>Eukaryota</taxon>
        <taxon>Fungi</taxon>
        <taxon>Dikarya</taxon>
        <taxon>Ascomycota</taxon>
        <taxon>Pezizomycotina</taxon>
        <taxon>Dothideomycetes</taxon>
        <taxon>Pleosporomycetidae</taxon>
        <taxon>Pleosporales</taxon>
        <taxon>Pleosporineae</taxon>
        <taxon>Pleosporaceae</taxon>
        <taxon>Alternaria</taxon>
        <taxon>Alternaria sect. Alternaria</taxon>
        <taxon>Alternaria alternata complex</taxon>
    </lineage>
</organism>
<dbReference type="InterPro" id="IPR025676">
    <property type="entry name" value="Clr5_dom"/>
</dbReference>
<dbReference type="InterPro" id="IPR011990">
    <property type="entry name" value="TPR-like_helical_dom_sf"/>
</dbReference>
<feature type="compositionally biased region" description="Polar residues" evidence="1">
    <location>
        <begin position="179"/>
        <end position="200"/>
    </location>
</feature>
<evidence type="ECO:0000259" key="2">
    <source>
        <dbReference type="Pfam" id="PF14420"/>
    </source>
</evidence>
<proteinExistence type="predicted"/>
<dbReference type="PANTHER" id="PTHR38788:SF3">
    <property type="entry name" value="CLR5 DOMAIN-CONTAINING PROTEIN"/>
    <property type="match status" value="1"/>
</dbReference>
<dbReference type="Proteomes" id="UP000077248">
    <property type="component" value="Unassembled WGS sequence"/>
</dbReference>
<evidence type="ECO:0000313" key="4">
    <source>
        <dbReference type="Proteomes" id="UP000077248"/>
    </source>
</evidence>
<dbReference type="AlphaFoldDB" id="A0A177D2X3"/>
<dbReference type="Pfam" id="PF14420">
    <property type="entry name" value="Clr5"/>
    <property type="match status" value="1"/>
</dbReference>
<sequence length="847" mass="95133">MYRTDFQVHPVSVSLGNSGSALLQSPDMLHSLPEPIQNSHGILTQLLPIPQSSNHPGSKARQLSDAEWETLKPLLHTLYIKESRTLAATRKALLERHGLNLSQKQLTKRFHDWSFKKNVKQHETEAYLLEAQDLRGEEEASVNGVRITAAKCERWEKRARINEEQKSTRTKNAVEAFDTPSSVTHSDSVSCNSSTDLPSTSRHEQSSDMLIVSPSKPPKDQVNSFTHYGSTEDQPSPSLSVSSTEATNPGFSPSALLMGSSEPLGSLSNAHVNIGTVQETEQHFVSPSPLQSSDRDVDIVTRLFSALKMNPINIPLHIPPTQAVAEVLTPATDTVCLQDLEACSHDGGIVTWVDKQAKPYKTASSGSTEVTRYHNEEKAQQGTIILVSYQCSSRKRTTTGALKYPSVDVIFSSSRVVELDPFSLEVYPFPQDQGRWLEVQPIATEYDVDRMTLNDCIAKIDKLESAALGSNITTTELRWSSANAYYNLSHYDKAEHQYKQVLPVLEQIHGQNSWDYISAKVHLAGSVLHLGRSQEGNQIAQEAHVLARRFFPSSFLYQEAARVLANSFASMHDFGSEEELLRDLFQIRLTISGPKHGKTIQVIRKLCILLTETKRHSESEALLRVALELSSNATGISDWEQCVMQCELGRLLYHQHKYADSEALLRDTAKMSERLLGIEHEETLRCKTYLCRVLTARKQFSEIHNILLETIDLHAKKLNEIRGSTIDVMAKLSVVLIEMRKMDDAYKWMKQALCYCVEIDGIESNRAEQFLEDFRSIDEQEEQHELILHMYEGMAYKISWIHAVLRNRVLSALSTQPCLLLLDFQRKSSCLSAPATDTRCLHNGPVS</sequence>
<feature type="region of interest" description="Disordered" evidence="1">
    <location>
        <begin position="163"/>
        <end position="259"/>
    </location>
</feature>
<name>A0A177D2X3_ALTAL</name>
<feature type="compositionally biased region" description="Polar residues" evidence="1">
    <location>
        <begin position="221"/>
        <end position="251"/>
    </location>
</feature>
<gene>
    <name evidence="3" type="ORF">CC77DRAFT_1100706</name>
</gene>
<dbReference type="EMBL" id="KV441510">
    <property type="protein sequence ID" value="OAG13462.1"/>
    <property type="molecule type" value="Genomic_DNA"/>
</dbReference>
<dbReference type="PANTHER" id="PTHR38788">
    <property type="entry name" value="CLR5 DOMAIN-CONTAINING PROTEIN"/>
    <property type="match status" value="1"/>
</dbReference>
<dbReference type="RefSeq" id="XP_018378883.1">
    <property type="nucleotide sequence ID" value="XM_018530082.1"/>
</dbReference>
<dbReference type="KEGG" id="aalt:CC77DRAFT_1100706"/>
<reference evidence="3 4" key="1">
    <citation type="submission" date="2016-05" db="EMBL/GenBank/DDBJ databases">
        <title>Comparative analysis of secretome profiles of manganese(II)-oxidizing ascomycete fungi.</title>
        <authorList>
            <consortium name="DOE Joint Genome Institute"/>
            <person name="Zeiner C.A."/>
            <person name="Purvine S.O."/>
            <person name="Zink E.M."/>
            <person name="Wu S."/>
            <person name="Pasa-Tolic L."/>
            <person name="Chaput D.L."/>
            <person name="Haridas S."/>
            <person name="Grigoriev I.V."/>
            <person name="Santelli C.M."/>
            <person name="Hansel C.M."/>
        </authorList>
    </citation>
    <scope>NUCLEOTIDE SEQUENCE [LARGE SCALE GENOMIC DNA]</scope>
    <source>
        <strain evidence="3 4">SRC1lrK2f</strain>
    </source>
</reference>
<protein>
    <recommendedName>
        <fullName evidence="2">Clr5 domain-containing protein</fullName>
    </recommendedName>
</protein>